<gene>
    <name evidence="3" type="ORF">HHSLTHF2_29060</name>
</gene>
<evidence type="ECO:0000313" key="3">
    <source>
        <dbReference type="EMBL" id="BCB09016.1"/>
    </source>
</evidence>
<feature type="signal peptide" evidence="2">
    <location>
        <begin position="1"/>
        <end position="27"/>
    </location>
</feature>
<evidence type="ECO:0008006" key="5">
    <source>
        <dbReference type="Google" id="ProtNLM"/>
    </source>
</evidence>
<keyword evidence="4" id="KW-1185">Reference proteome</keyword>
<evidence type="ECO:0000256" key="1">
    <source>
        <dbReference type="SAM" id="MobiDB-lite"/>
    </source>
</evidence>
<name>A0A6F8U7B6_9GAMM</name>
<keyword evidence="2" id="KW-0732">Signal</keyword>
<feature type="region of interest" description="Disordered" evidence="1">
    <location>
        <begin position="79"/>
        <end position="142"/>
    </location>
</feature>
<feature type="compositionally biased region" description="Basic and acidic residues" evidence="1">
    <location>
        <begin position="97"/>
        <end position="135"/>
    </location>
</feature>
<dbReference type="RefSeq" id="WP_332103069.1">
    <property type="nucleotide sequence ID" value="NZ_AP022843.1"/>
</dbReference>
<reference evidence="3 4" key="1">
    <citation type="submission" date="2020-03" db="EMBL/GenBank/DDBJ databases">
        <title>Complete Genome Sequence of Halomonas hydrothermalis Strain Slthf2, Halophilic Bacterium Isolated from Deep-Sea Hydrothermal-Vent Environments.</title>
        <authorList>
            <person name="Takeyama N."/>
            <person name="Huang M."/>
            <person name="Sato K."/>
            <person name="Galipon J."/>
            <person name="Arakawa K."/>
        </authorList>
    </citation>
    <scope>NUCLEOTIDE SEQUENCE [LARGE SCALE GENOMIC DNA]</scope>
    <source>
        <strain evidence="3 4">Slthf2</strain>
    </source>
</reference>
<dbReference type="AlphaFoldDB" id="A0A6F8U7B6"/>
<dbReference type="Proteomes" id="UP000502259">
    <property type="component" value="Chromosome"/>
</dbReference>
<evidence type="ECO:0000313" key="4">
    <source>
        <dbReference type="Proteomes" id="UP000502259"/>
    </source>
</evidence>
<dbReference type="EMBL" id="AP022843">
    <property type="protein sequence ID" value="BCB09016.1"/>
    <property type="molecule type" value="Genomic_DNA"/>
</dbReference>
<proteinExistence type="predicted"/>
<sequence length="142" mass="16184">MNMSLHQLFAPALLAVALMPLAFSANASHHSNAAIDREAMQERMEEYRQEAYQRAGLSEEQQTALNEAHTEHRDAMLSLREEHQSQVAEILTEEEQQALRDAMREMHAEKHGERRQGEGAHGKRDHERRGHHSEPAEESAAE</sequence>
<evidence type="ECO:0000256" key="2">
    <source>
        <dbReference type="SAM" id="SignalP"/>
    </source>
</evidence>
<protein>
    <recommendedName>
        <fullName evidence="5">Zinc resistance-associated protein</fullName>
    </recommendedName>
</protein>
<feature type="chain" id="PRO_5026208653" description="Zinc resistance-associated protein" evidence="2">
    <location>
        <begin position="28"/>
        <end position="142"/>
    </location>
</feature>
<organism evidence="3 4">
    <name type="scientific">Halomonas hydrothermalis</name>
    <dbReference type="NCBI Taxonomy" id="115561"/>
    <lineage>
        <taxon>Bacteria</taxon>
        <taxon>Pseudomonadati</taxon>
        <taxon>Pseudomonadota</taxon>
        <taxon>Gammaproteobacteria</taxon>
        <taxon>Oceanospirillales</taxon>
        <taxon>Halomonadaceae</taxon>
        <taxon>Halomonas</taxon>
    </lineage>
</organism>
<accession>A0A6F8U7B6</accession>